<dbReference type="InterPro" id="IPR036424">
    <property type="entry name" value="UPP_synth-like_sf"/>
</dbReference>
<dbReference type="EC" id="2.5.1.31" evidence="2"/>
<feature type="binding site" evidence="2">
    <location>
        <position position="191"/>
    </location>
    <ligand>
        <name>substrate</name>
    </ligand>
</feature>
<feature type="binding site" evidence="2">
    <location>
        <position position="74"/>
    </location>
    <ligand>
        <name>substrate</name>
    </ligand>
</feature>
<keyword evidence="2" id="KW-0961">Cell wall biogenesis/degradation</keyword>
<evidence type="ECO:0000256" key="2">
    <source>
        <dbReference type="HAMAP-Rule" id="MF_01139"/>
    </source>
</evidence>
<dbReference type="HAMAP" id="MF_01139">
    <property type="entry name" value="ISPT"/>
    <property type="match status" value="1"/>
</dbReference>
<feature type="binding site" evidence="2">
    <location>
        <position position="28"/>
    </location>
    <ligand>
        <name>substrate</name>
    </ligand>
</feature>
<comment type="subunit">
    <text evidence="2">Homodimer.</text>
</comment>
<dbReference type="NCBIfam" id="TIGR00055">
    <property type="entry name" value="uppS"/>
    <property type="match status" value="1"/>
</dbReference>
<dbReference type="GO" id="GO:0071555">
    <property type="term" value="P:cell wall organization"/>
    <property type="evidence" value="ECO:0007669"/>
    <property type="project" value="UniProtKB-KW"/>
</dbReference>
<dbReference type="GO" id="GO:0005829">
    <property type="term" value="C:cytosol"/>
    <property type="evidence" value="ECO:0007669"/>
    <property type="project" value="TreeGrafter"/>
</dbReference>
<comment type="cofactor">
    <cofactor evidence="2">
        <name>Mg(2+)</name>
        <dbReference type="ChEBI" id="CHEBI:18420"/>
    </cofactor>
    <text evidence="2">Binds 2 magnesium ions per subunit.</text>
</comment>
<dbReference type="GO" id="GO:0000287">
    <property type="term" value="F:magnesium ion binding"/>
    <property type="evidence" value="ECO:0007669"/>
    <property type="project" value="UniProtKB-UniRule"/>
</dbReference>
<dbReference type="RefSeq" id="WP_113873658.1">
    <property type="nucleotide sequence ID" value="NZ_QNRF01000002.1"/>
</dbReference>
<keyword evidence="1 2" id="KW-0808">Transferase</keyword>
<proteinExistence type="inferred from homology"/>
<keyword evidence="2" id="KW-0573">Peptidoglycan synthesis</keyword>
<dbReference type="Gene3D" id="3.40.1180.10">
    <property type="entry name" value="Decaprenyl diphosphate synthase-like"/>
    <property type="match status" value="1"/>
</dbReference>
<protein>
    <recommendedName>
        <fullName evidence="2">Ditrans,polycis-undecaprenyl-diphosphate synthase ((2E,6E)-farnesyl-diphosphate specific)</fullName>
        <ecNumber evidence="2">2.5.1.31</ecNumber>
    </recommendedName>
    <alternativeName>
        <fullName evidence="2">Ditrans,polycis-undecaprenylcistransferase</fullName>
    </alternativeName>
    <alternativeName>
        <fullName evidence="2">Undecaprenyl diphosphate synthase</fullName>
        <shortName evidence="2">UDS</shortName>
    </alternativeName>
    <alternativeName>
        <fullName evidence="2">Undecaprenyl pyrophosphate synthase</fullName>
        <shortName evidence="2">UPP synthase</shortName>
    </alternativeName>
</protein>
<dbReference type="Pfam" id="PF01255">
    <property type="entry name" value="Prenyltransf"/>
    <property type="match status" value="1"/>
</dbReference>
<reference evidence="3 4" key="1">
    <citation type="submission" date="2018-06" db="EMBL/GenBank/DDBJ databases">
        <title>Genomic Encyclopedia of Type Strains, Phase III (KMG-III): the genomes of soil and plant-associated and newly described type strains.</title>
        <authorList>
            <person name="Whitman W."/>
        </authorList>
    </citation>
    <scope>NUCLEOTIDE SEQUENCE [LARGE SCALE GENOMIC DNA]</scope>
    <source>
        <strain evidence="3 4">CECT 7732</strain>
    </source>
</reference>
<dbReference type="PANTHER" id="PTHR10291:SF0">
    <property type="entry name" value="DEHYDRODOLICHYL DIPHOSPHATE SYNTHASE 2"/>
    <property type="match status" value="1"/>
</dbReference>
<feature type="binding site" evidence="2">
    <location>
        <position position="210"/>
    </location>
    <ligand>
        <name>Mg(2+)</name>
        <dbReference type="ChEBI" id="CHEBI:18420"/>
    </ligand>
</feature>
<dbReference type="GO" id="GO:0009252">
    <property type="term" value="P:peptidoglycan biosynthetic process"/>
    <property type="evidence" value="ECO:0007669"/>
    <property type="project" value="UniProtKB-UniRule"/>
</dbReference>
<comment type="function">
    <text evidence="2">Catalyzes the sequential condensation of isopentenyl diphosphate (IPP) with (2E,6E)-farnesyl diphosphate (E,E-FPP) to yield (2Z,6Z,10Z,14Z,18Z,22Z,26Z,30Z,34E,38E)-undecaprenyl diphosphate (di-trans,octa-cis-UPP). UPP is the precursor of glycosyl carrier lipid in the biosynthesis of bacterial cell wall polysaccharide components such as peptidoglycan and lipopolysaccharide.</text>
</comment>
<dbReference type="SUPFAM" id="SSF64005">
    <property type="entry name" value="Undecaprenyl diphosphate synthase"/>
    <property type="match status" value="1"/>
</dbReference>
<keyword evidence="2" id="KW-0479">Metal-binding</keyword>
<organism evidence="3 4">
    <name type="scientific">Marinomonas aquiplantarum</name>
    <dbReference type="NCBI Taxonomy" id="491951"/>
    <lineage>
        <taxon>Bacteria</taxon>
        <taxon>Pseudomonadati</taxon>
        <taxon>Pseudomonadota</taxon>
        <taxon>Gammaproteobacteria</taxon>
        <taxon>Oceanospirillales</taxon>
        <taxon>Oceanospirillaceae</taxon>
        <taxon>Marinomonas</taxon>
    </lineage>
</organism>
<feature type="active site" description="Proton acceptor" evidence="2">
    <location>
        <position position="71"/>
    </location>
</feature>
<keyword evidence="2" id="KW-0460">Magnesium</keyword>
<keyword evidence="2" id="KW-0133">Cell shape</keyword>
<dbReference type="CDD" id="cd00475">
    <property type="entry name" value="Cis_IPPS"/>
    <property type="match status" value="1"/>
</dbReference>
<dbReference type="Proteomes" id="UP000252086">
    <property type="component" value="Unassembled WGS sequence"/>
</dbReference>
<dbReference type="GO" id="GO:0008834">
    <property type="term" value="F:ditrans,polycis-undecaprenyl-diphosphate synthase [(2E,6E)-farnesyl-diphosphate specific] activity"/>
    <property type="evidence" value="ECO:0007669"/>
    <property type="project" value="UniProtKB-UniRule"/>
</dbReference>
<sequence length="243" mass="26986">MSELVDGSTESAVGPAHIAIIMDGNNRWAKKKHLPSIAGHTAGAAAVRRTVEAAARSGVKVLTLFAFSSENWKRPQVEVDGLMGLFMRSLKKELKRLQAHKIRLRVMGDISGFSEGLQAQIRATEDATKDHDQMTLVIAANYGGRWDIAQAAKSLAEQVASGQLSPEDITEEKLASRIQLADLPEPDLLIRTSGEERISNFMLWQSAYSEFVFLPVLWPDFDQSDFDEAIGIYQNRQRRYGGR</sequence>
<feature type="binding site" evidence="2">
    <location>
        <begin position="24"/>
        <end position="27"/>
    </location>
    <ligand>
        <name>substrate</name>
    </ligand>
</feature>
<dbReference type="GO" id="GO:0008360">
    <property type="term" value="P:regulation of cell shape"/>
    <property type="evidence" value="ECO:0007669"/>
    <property type="project" value="UniProtKB-KW"/>
</dbReference>
<dbReference type="GO" id="GO:0016094">
    <property type="term" value="P:polyprenol biosynthetic process"/>
    <property type="evidence" value="ECO:0007669"/>
    <property type="project" value="TreeGrafter"/>
</dbReference>
<dbReference type="AlphaFoldDB" id="A0A366D6Y6"/>
<name>A0A366D6Y6_9GAMM</name>
<dbReference type="InterPro" id="IPR018520">
    <property type="entry name" value="UPP_synth-like_CS"/>
</dbReference>
<evidence type="ECO:0000313" key="4">
    <source>
        <dbReference type="Proteomes" id="UP000252086"/>
    </source>
</evidence>
<dbReference type="PROSITE" id="PS01066">
    <property type="entry name" value="UPP_SYNTHASE"/>
    <property type="match status" value="1"/>
</dbReference>
<dbReference type="EMBL" id="QNRF01000002">
    <property type="protein sequence ID" value="RBO85048.1"/>
    <property type="molecule type" value="Genomic_DNA"/>
</dbReference>
<accession>A0A366D6Y6</accession>
<feature type="active site" evidence="2">
    <location>
        <position position="23"/>
    </location>
</feature>
<comment type="caution">
    <text evidence="3">The sequence shown here is derived from an EMBL/GenBank/DDBJ whole genome shotgun (WGS) entry which is preliminary data.</text>
</comment>
<feature type="binding site" evidence="2">
    <location>
        <position position="40"/>
    </location>
    <ligand>
        <name>substrate</name>
    </ligand>
</feature>
<comment type="caution">
    <text evidence="2">Lacks conserved residue(s) required for the propagation of feature annotation.</text>
</comment>
<feature type="binding site" evidence="2">
    <location>
        <position position="23"/>
    </location>
    <ligand>
        <name>Mg(2+)</name>
        <dbReference type="ChEBI" id="CHEBI:18420"/>
    </ligand>
</feature>
<dbReference type="InterPro" id="IPR001441">
    <property type="entry name" value="UPP_synth-like"/>
</dbReference>
<comment type="catalytic activity">
    <reaction evidence="2">
        <text>8 isopentenyl diphosphate + (2E,6E)-farnesyl diphosphate = di-trans,octa-cis-undecaprenyl diphosphate + 8 diphosphate</text>
        <dbReference type="Rhea" id="RHEA:27551"/>
        <dbReference type="ChEBI" id="CHEBI:33019"/>
        <dbReference type="ChEBI" id="CHEBI:58405"/>
        <dbReference type="ChEBI" id="CHEBI:128769"/>
        <dbReference type="ChEBI" id="CHEBI:175763"/>
        <dbReference type="EC" id="2.5.1.31"/>
    </reaction>
</comment>
<gene>
    <name evidence="2" type="primary">uppS</name>
    <name evidence="3" type="ORF">DFP76_102450</name>
</gene>
<feature type="binding site" evidence="2">
    <location>
        <begin position="197"/>
        <end position="199"/>
    </location>
    <ligand>
        <name>substrate</name>
    </ligand>
</feature>
<evidence type="ECO:0000313" key="3">
    <source>
        <dbReference type="EMBL" id="RBO85048.1"/>
    </source>
</evidence>
<dbReference type="OrthoDB" id="4191603at2"/>
<dbReference type="PANTHER" id="PTHR10291">
    <property type="entry name" value="DEHYDRODOLICHYL DIPHOSPHATE SYNTHASE FAMILY MEMBER"/>
    <property type="match status" value="1"/>
</dbReference>
<evidence type="ECO:0000256" key="1">
    <source>
        <dbReference type="ARBA" id="ARBA00022679"/>
    </source>
</evidence>
<dbReference type="FunFam" id="3.40.1180.10:FF:000001">
    <property type="entry name" value="(2E,6E)-farnesyl-diphosphate-specific ditrans,polycis-undecaprenyl-diphosphate synthase"/>
    <property type="match status" value="1"/>
</dbReference>
<feature type="binding site" evidence="2">
    <location>
        <position position="72"/>
    </location>
    <ligand>
        <name>substrate</name>
    </ligand>
</feature>
<keyword evidence="4" id="KW-1185">Reference proteome</keyword>
<feature type="binding site" evidence="2">
    <location>
        <begin position="68"/>
        <end position="70"/>
    </location>
    <ligand>
        <name>substrate</name>
    </ligand>
</feature>
<comment type="similarity">
    <text evidence="2">Belongs to the UPP synthase family.</text>
</comment>